<dbReference type="AlphaFoldDB" id="A0AAW0LD49"/>
<evidence type="ECO:0000256" key="1">
    <source>
        <dbReference type="ARBA" id="ARBA00004875"/>
    </source>
</evidence>
<evidence type="ECO:0000256" key="3">
    <source>
        <dbReference type="ARBA" id="ARBA00012054"/>
    </source>
</evidence>
<reference evidence="10 11" key="1">
    <citation type="journal article" date="2018" name="Sci. Data">
        <title>The draft genome sequence of cork oak.</title>
        <authorList>
            <person name="Ramos A.M."/>
            <person name="Usie A."/>
            <person name="Barbosa P."/>
            <person name="Barros P.M."/>
            <person name="Capote T."/>
            <person name="Chaves I."/>
            <person name="Simoes F."/>
            <person name="Abreu I."/>
            <person name="Carrasquinho I."/>
            <person name="Faro C."/>
            <person name="Guimaraes J.B."/>
            <person name="Mendonca D."/>
            <person name="Nobrega F."/>
            <person name="Rodrigues L."/>
            <person name="Saibo N.J.M."/>
            <person name="Varela M.C."/>
            <person name="Egas C."/>
            <person name="Matos J."/>
            <person name="Miguel C.M."/>
            <person name="Oliveira M.M."/>
            <person name="Ricardo C.P."/>
            <person name="Goncalves S."/>
        </authorList>
    </citation>
    <scope>NUCLEOTIDE SEQUENCE [LARGE SCALE GENOMIC DNA]</scope>
    <source>
        <strain evidence="11">cv. HL8</strain>
    </source>
</reference>
<dbReference type="EMBL" id="PKMF04000111">
    <property type="protein sequence ID" value="KAK7849633.1"/>
    <property type="molecule type" value="Genomic_DNA"/>
</dbReference>
<keyword evidence="7" id="KW-0067">ATP-binding</keyword>
<evidence type="ECO:0000256" key="7">
    <source>
        <dbReference type="ARBA" id="ARBA00022840"/>
    </source>
</evidence>
<comment type="pathway">
    <text evidence="1">Carbohydrate acid metabolism; D-gluconate degradation.</text>
</comment>
<dbReference type="SUPFAM" id="SSF52540">
    <property type="entry name" value="P-loop containing nucleoside triphosphate hydrolases"/>
    <property type="match status" value="1"/>
</dbReference>
<dbReference type="Gene3D" id="3.40.50.300">
    <property type="entry name" value="P-loop containing nucleotide triphosphate hydrolases"/>
    <property type="match status" value="1"/>
</dbReference>
<protein>
    <recommendedName>
        <fullName evidence="3">gluconokinase</fullName>
        <ecNumber evidence="3">2.7.1.12</ecNumber>
    </recommendedName>
    <alternativeName>
        <fullName evidence="8">Gluconate kinase</fullName>
    </alternativeName>
</protein>
<keyword evidence="5" id="KW-0547">Nucleotide-binding</keyword>
<dbReference type="PANTHER" id="PTHR43442">
    <property type="entry name" value="GLUCONOKINASE-RELATED"/>
    <property type="match status" value="1"/>
</dbReference>
<proteinExistence type="inferred from homology"/>
<dbReference type="EC" id="2.7.1.12" evidence="3"/>
<gene>
    <name evidence="10" type="ORF">CFP56_002666</name>
</gene>
<accession>A0AAW0LD49</accession>
<dbReference type="GO" id="GO:0046316">
    <property type="term" value="F:gluconokinase activity"/>
    <property type="evidence" value="ECO:0007669"/>
    <property type="project" value="UniProtKB-EC"/>
</dbReference>
<dbReference type="InterPro" id="IPR006001">
    <property type="entry name" value="Therm_gnt_kin"/>
</dbReference>
<keyword evidence="11" id="KW-1185">Reference proteome</keyword>
<evidence type="ECO:0000256" key="6">
    <source>
        <dbReference type="ARBA" id="ARBA00022777"/>
    </source>
</evidence>
<comment type="similarity">
    <text evidence="2">Belongs to the gluconokinase GntK/GntV family.</text>
</comment>
<dbReference type="Proteomes" id="UP000237347">
    <property type="component" value="Unassembled WGS sequence"/>
</dbReference>
<evidence type="ECO:0000313" key="11">
    <source>
        <dbReference type="Proteomes" id="UP000237347"/>
    </source>
</evidence>
<dbReference type="GO" id="GO:0005524">
    <property type="term" value="F:ATP binding"/>
    <property type="evidence" value="ECO:0007669"/>
    <property type="project" value="UniProtKB-KW"/>
</dbReference>
<dbReference type="PANTHER" id="PTHR43442:SF3">
    <property type="entry name" value="GLUCONOKINASE-RELATED"/>
    <property type="match status" value="1"/>
</dbReference>
<sequence length="73" mass="8284">MLAKVINCSFLDADDYHPLSNKAFSLVQLNRKDAQGIPLSDEDRIPWLETLRDALQESLANRKIVILECSVLQ</sequence>
<comment type="caution">
    <text evidence="10">The sequence shown here is derived from an EMBL/GenBank/DDBJ whole genome shotgun (WGS) entry which is preliminary data.</text>
</comment>
<evidence type="ECO:0000256" key="4">
    <source>
        <dbReference type="ARBA" id="ARBA00022679"/>
    </source>
</evidence>
<evidence type="ECO:0000313" key="10">
    <source>
        <dbReference type="EMBL" id="KAK7849633.1"/>
    </source>
</evidence>
<organism evidence="10 11">
    <name type="scientific">Quercus suber</name>
    <name type="common">Cork oak</name>
    <dbReference type="NCBI Taxonomy" id="58331"/>
    <lineage>
        <taxon>Eukaryota</taxon>
        <taxon>Viridiplantae</taxon>
        <taxon>Streptophyta</taxon>
        <taxon>Embryophyta</taxon>
        <taxon>Tracheophyta</taxon>
        <taxon>Spermatophyta</taxon>
        <taxon>Magnoliopsida</taxon>
        <taxon>eudicotyledons</taxon>
        <taxon>Gunneridae</taxon>
        <taxon>Pentapetalae</taxon>
        <taxon>rosids</taxon>
        <taxon>fabids</taxon>
        <taxon>Fagales</taxon>
        <taxon>Fagaceae</taxon>
        <taxon>Quercus</taxon>
    </lineage>
</organism>
<keyword evidence="6" id="KW-0418">Kinase</keyword>
<keyword evidence="4" id="KW-0808">Transferase</keyword>
<evidence type="ECO:0000256" key="5">
    <source>
        <dbReference type="ARBA" id="ARBA00022741"/>
    </source>
</evidence>
<evidence type="ECO:0000256" key="2">
    <source>
        <dbReference type="ARBA" id="ARBA00008420"/>
    </source>
</evidence>
<comment type="catalytic activity">
    <reaction evidence="9">
        <text>D-gluconate + ATP = 6-phospho-D-gluconate + ADP + H(+)</text>
        <dbReference type="Rhea" id="RHEA:19433"/>
        <dbReference type="ChEBI" id="CHEBI:15378"/>
        <dbReference type="ChEBI" id="CHEBI:18391"/>
        <dbReference type="ChEBI" id="CHEBI:30616"/>
        <dbReference type="ChEBI" id="CHEBI:58759"/>
        <dbReference type="ChEBI" id="CHEBI:456216"/>
        <dbReference type="EC" id="2.7.1.12"/>
    </reaction>
</comment>
<name>A0AAW0LD49_QUESU</name>
<evidence type="ECO:0000256" key="9">
    <source>
        <dbReference type="ARBA" id="ARBA00048090"/>
    </source>
</evidence>
<evidence type="ECO:0000256" key="8">
    <source>
        <dbReference type="ARBA" id="ARBA00029835"/>
    </source>
</evidence>
<dbReference type="GO" id="GO:0005737">
    <property type="term" value="C:cytoplasm"/>
    <property type="evidence" value="ECO:0007669"/>
    <property type="project" value="TreeGrafter"/>
</dbReference>
<dbReference type="GO" id="GO:0005975">
    <property type="term" value="P:carbohydrate metabolic process"/>
    <property type="evidence" value="ECO:0007669"/>
    <property type="project" value="InterPro"/>
</dbReference>
<dbReference type="InterPro" id="IPR027417">
    <property type="entry name" value="P-loop_NTPase"/>
</dbReference>